<feature type="domain" description="PseI/NeuA/B-like" evidence="1">
    <location>
        <begin position="47"/>
        <end position="194"/>
    </location>
</feature>
<dbReference type="Pfam" id="PF03102">
    <property type="entry name" value="NeuB"/>
    <property type="match status" value="1"/>
</dbReference>
<dbReference type="InterPro" id="IPR013132">
    <property type="entry name" value="PseI/NeuA/B-like_N"/>
</dbReference>
<dbReference type="SUPFAM" id="SSF51569">
    <property type="entry name" value="Aldolase"/>
    <property type="match status" value="1"/>
</dbReference>
<proteinExistence type="predicted"/>
<dbReference type="Gene3D" id="3.20.20.70">
    <property type="entry name" value="Aldolase class I"/>
    <property type="match status" value="1"/>
</dbReference>
<feature type="non-terminal residue" evidence="2">
    <location>
        <position position="194"/>
    </location>
</feature>
<name>X0SP57_9ZZZZ</name>
<organism evidence="2">
    <name type="scientific">marine sediment metagenome</name>
    <dbReference type="NCBI Taxonomy" id="412755"/>
    <lineage>
        <taxon>unclassified sequences</taxon>
        <taxon>metagenomes</taxon>
        <taxon>ecological metagenomes</taxon>
    </lineage>
</organism>
<gene>
    <name evidence="2" type="ORF">S01H1_13659</name>
</gene>
<comment type="caution">
    <text evidence="2">The sequence shown here is derived from an EMBL/GenBank/DDBJ whole genome shotgun (WGS) entry which is preliminary data.</text>
</comment>
<sequence>MQEIKITNLNKIIGGADVFVIAELGKNFIQTKEERPVEEYLENAKELVQLAKQAGADAVKFQAHNIEDEQLDIKITAPHFSGSDRYNWVKRNTLATPPDFWKALKKYCDKLGIIFFSTPMSRGAAQMLEQRLDVPLWKVGSADILDFVMLDFIAKTNKPIILSTGMSTLAEVDKAVAFLQKRTRDIVLMHCVSE</sequence>
<dbReference type="PANTHER" id="PTHR42966">
    <property type="entry name" value="N-ACETYLNEURAMINATE SYNTHASE"/>
    <property type="match status" value="1"/>
</dbReference>
<evidence type="ECO:0000313" key="2">
    <source>
        <dbReference type="EMBL" id="GAF77642.1"/>
    </source>
</evidence>
<reference evidence="2" key="1">
    <citation type="journal article" date="2014" name="Front. Microbiol.">
        <title>High frequency of phylogenetically diverse reductive dehalogenase-homologous genes in deep subseafloor sedimentary metagenomes.</title>
        <authorList>
            <person name="Kawai M."/>
            <person name="Futagami T."/>
            <person name="Toyoda A."/>
            <person name="Takaki Y."/>
            <person name="Nishi S."/>
            <person name="Hori S."/>
            <person name="Arai W."/>
            <person name="Tsubouchi T."/>
            <person name="Morono Y."/>
            <person name="Uchiyama I."/>
            <person name="Ito T."/>
            <person name="Fujiyama A."/>
            <person name="Inagaki F."/>
            <person name="Takami H."/>
        </authorList>
    </citation>
    <scope>NUCLEOTIDE SEQUENCE</scope>
    <source>
        <strain evidence="2">Expedition CK06-06</strain>
    </source>
</reference>
<dbReference type="InterPro" id="IPR013785">
    <property type="entry name" value="Aldolase_TIM"/>
</dbReference>
<protein>
    <recommendedName>
        <fullName evidence="1">PseI/NeuA/B-like domain-containing protein</fullName>
    </recommendedName>
</protein>
<dbReference type="GO" id="GO:0047444">
    <property type="term" value="F:N-acylneuraminate-9-phosphate synthase activity"/>
    <property type="evidence" value="ECO:0007669"/>
    <property type="project" value="TreeGrafter"/>
</dbReference>
<dbReference type="PANTHER" id="PTHR42966:SF1">
    <property type="entry name" value="SIALIC ACID SYNTHASE"/>
    <property type="match status" value="1"/>
</dbReference>
<accession>X0SP57</accession>
<evidence type="ECO:0000259" key="1">
    <source>
        <dbReference type="Pfam" id="PF03102"/>
    </source>
</evidence>
<dbReference type="EMBL" id="BARS01007056">
    <property type="protein sequence ID" value="GAF77642.1"/>
    <property type="molecule type" value="Genomic_DNA"/>
</dbReference>
<dbReference type="GO" id="GO:0016051">
    <property type="term" value="P:carbohydrate biosynthetic process"/>
    <property type="evidence" value="ECO:0007669"/>
    <property type="project" value="InterPro"/>
</dbReference>
<dbReference type="InterPro" id="IPR051690">
    <property type="entry name" value="PseI-like"/>
</dbReference>
<dbReference type="AlphaFoldDB" id="X0SP57"/>